<name>A0ACB1MJU2_RANTA</name>
<sequence>MWLGSKAWSIFKGPEEVGFRQTGSVQLSSVTQSCLTLCDTMNHSMPGLPVHHNSQSSPKPMSIESVIPSNHLILCRPLLLLPSIFPSIRLRRDNLCTSFKTVP</sequence>
<organism evidence="1 2">
    <name type="scientific">Rangifer tarandus platyrhynchus</name>
    <name type="common">Svalbard reindeer</name>
    <dbReference type="NCBI Taxonomy" id="3082113"/>
    <lineage>
        <taxon>Eukaryota</taxon>
        <taxon>Metazoa</taxon>
        <taxon>Chordata</taxon>
        <taxon>Craniata</taxon>
        <taxon>Vertebrata</taxon>
        <taxon>Euteleostomi</taxon>
        <taxon>Mammalia</taxon>
        <taxon>Eutheria</taxon>
        <taxon>Laurasiatheria</taxon>
        <taxon>Artiodactyla</taxon>
        <taxon>Ruminantia</taxon>
        <taxon>Pecora</taxon>
        <taxon>Cervidae</taxon>
        <taxon>Odocoileinae</taxon>
        <taxon>Rangifer</taxon>
    </lineage>
</organism>
<evidence type="ECO:0000313" key="2">
    <source>
        <dbReference type="Proteomes" id="UP001162501"/>
    </source>
</evidence>
<dbReference type="EMBL" id="OZ243562">
    <property type="protein sequence ID" value="CAN0500964.1"/>
    <property type="molecule type" value="Genomic_DNA"/>
</dbReference>
<protein>
    <submittedName>
        <fullName evidence="1">Uncharacterized protein</fullName>
    </submittedName>
</protein>
<dbReference type="Proteomes" id="UP001162501">
    <property type="component" value="Chromosome 34"/>
</dbReference>
<evidence type="ECO:0000313" key="1">
    <source>
        <dbReference type="EMBL" id="CAN0500964.1"/>
    </source>
</evidence>
<accession>A0ACB1MJU2</accession>
<proteinExistence type="predicted"/>
<reference evidence="1" key="1">
    <citation type="submission" date="2025-03" db="EMBL/GenBank/DDBJ databases">
        <authorList>
            <consortium name="ELIXIR-Norway"/>
            <consortium name="Elixir Norway"/>
        </authorList>
    </citation>
    <scope>NUCLEOTIDE SEQUENCE</scope>
</reference>
<gene>
    <name evidence="1" type="ORF">MRATA1EN22A_LOCUS22294</name>
</gene>